<evidence type="ECO:0000256" key="4">
    <source>
        <dbReference type="ARBA" id="ARBA00022475"/>
    </source>
</evidence>
<dbReference type="PANTHER" id="PTHR30269:SF37">
    <property type="entry name" value="MEMBRANE TRANSPORTER PROTEIN"/>
    <property type="match status" value="1"/>
</dbReference>
<dbReference type="Pfam" id="PF01925">
    <property type="entry name" value="TauE"/>
    <property type="match status" value="1"/>
</dbReference>
<feature type="transmembrane region" description="Helical" evidence="8">
    <location>
        <begin position="80"/>
        <end position="99"/>
    </location>
</feature>
<feature type="transmembrane region" description="Helical" evidence="8">
    <location>
        <begin position="37"/>
        <end position="60"/>
    </location>
</feature>
<dbReference type="RefSeq" id="WP_188848527.1">
    <property type="nucleotide sequence ID" value="NZ_BMJJ01000001.1"/>
</dbReference>
<sequence>MADAFLPAGLAPSVALLLVAASFLTSATTAAFGLGGGLGMLAVLSLYLPVAVLIPVHGLVQLGSNVGRVVMQRASVAWPAVWPFLLGAVFGALIGARFVVALPEAVLQTALGIFILVLTFVPMPRLGALTAPGFALMGLATTFLTMFFGATGPINAGILAQTFRDRQVLVGTMAATTAVQHALKGLAFFALGVGFGPYLPLVGLMVASGFAGTIAGTAFLRRLDETWFRRILKAILTLLGLDLLRRGLTGLF</sequence>
<name>A0A916V1G1_9HYPH</name>
<comment type="similarity">
    <text evidence="2 8">Belongs to the 4-toluene sulfonate uptake permease (TSUP) (TC 2.A.102) family.</text>
</comment>
<evidence type="ECO:0000256" key="3">
    <source>
        <dbReference type="ARBA" id="ARBA00022448"/>
    </source>
</evidence>
<dbReference type="EMBL" id="BMJJ01000001">
    <property type="protein sequence ID" value="GGD02277.1"/>
    <property type="molecule type" value="Genomic_DNA"/>
</dbReference>
<organism evidence="9 10">
    <name type="scientific">Aureimonas glaciei</name>
    <dbReference type="NCBI Taxonomy" id="1776957"/>
    <lineage>
        <taxon>Bacteria</taxon>
        <taxon>Pseudomonadati</taxon>
        <taxon>Pseudomonadota</taxon>
        <taxon>Alphaproteobacteria</taxon>
        <taxon>Hyphomicrobiales</taxon>
        <taxon>Aurantimonadaceae</taxon>
        <taxon>Aureimonas</taxon>
    </lineage>
</organism>
<keyword evidence="3" id="KW-0813">Transport</keyword>
<dbReference type="PANTHER" id="PTHR30269">
    <property type="entry name" value="TRANSMEMBRANE PROTEIN YFCA"/>
    <property type="match status" value="1"/>
</dbReference>
<keyword evidence="4 8" id="KW-1003">Cell membrane</keyword>
<evidence type="ECO:0000313" key="10">
    <source>
        <dbReference type="Proteomes" id="UP000613160"/>
    </source>
</evidence>
<keyword evidence="10" id="KW-1185">Reference proteome</keyword>
<dbReference type="InterPro" id="IPR052017">
    <property type="entry name" value="TSUP"/>
</dbReference>
<dbReference type="GO" id="GO:0005886">
    <property type="term" value="C:plasma membrane"/>
    <property type="evidence" value="ECO:0007669"/>
    <property type="project" value="UniProtKB-SubCell"/>
</dbReference>
<evidence type="ECO:0000256" key="1">
    <source>
        <dbReference type="ARBA" id="ARBA00004651"/>
    </source>
</evidence>
<keyword evidence="5 8" id="KW-0812">Transmembrane</keyword>
<evidence type="ECO:0000256" key="7">
    <source>
        <dbReference type="ARBA" id="ARBA00023136"/>
    </source>
</evidence>
<evidence type="ECO:0000256" key="8">
    <source>
        <dbReference type="RuleBase" id="RU363041"/>
    </source>
</evidence>
<feature type="transmembrane region" description="Helical" evidence="8">
    <location>
        <begin position="134"/>
        <end position="154"/>
    </location>
</feature>
<comment type="caution">
    <text evidence="9">The sequence shown here is derived from an EMBL/GenBank/DDBJ whole genome shotgun (WGS) entry which is preliminary data.</text>
</comment>
<proteinExistence type="inferred from homology"/>
<evidence type="ECO:0000256" key="2">
    <source>
        <dbReference type="ARBA" id="ARBA00009142"/>
    </source>
</evidence>
<reference evidence="9" key="2">
    <citation type="submission" date="2020-09" db="EMBL/GenBank/DDBJ databases">
        <authorList>
            <person name="Sun Q."/>
            <person name="Zhou Y."/>
        </authorList>
    </citation>
    <scope>NUCLEOTIDE SEQUENCE</scope>
    <source>
        <strain evidence="9">CGMCC 1.15493</strain>
    </source>
</reference>
<feature type="transmembrane region" description="Helical" evidence="8">
    <location>
        <begin position="198"/>
        <end position="220"/>
    </location>
</feature>
<keyword evidence="7 8" id="KW-0472">Membrane</keyword>
<keyword evidence="6 8" id="KW-1133">Transmembrane helix</keyword>
<accession>A0A916V1G1</accession>
<evidence type="ECO:0000256" key="6">
    <source>
        <dbReference type="ARBA" id="ARBA00022989"/>
    </source>
</evidence>
<dbReference type="AlphaFoldDB" id="A0A916V1G1"/>
<dbReference type="InterPro" id="IPR002781">
    <property type="entry name" value="TM_pro_TauE-like"/>
</dbReference>
<dbReference type="Proteomes" id="UP000613160">
    <property type="component" value="Unassembled WGS sequence"/>
</dbReference>
<evidence type="ECO:0000313" key="9">
    <source>
        <dbReference type="EMBL" id="GGD02277.1"/>
    </source>
</evidence>
<gene>
    <name evidence="9" type="ORF">GCM10011335_01180</name>
</gene>
<comment type="subcellular location">
    <subcellularLocation>
        <location evidence="1 8">Cell membrane</location>
        <topology evidence="1 8">Multi-pass membrane protein</topology>
    </subcellularLocation>
</comment>
<protein>
    <recommendedName>
        <fullName evidence="8">Probable membrane transporter protein</fullName>
    </recommendedName>
</protein>
<feature type="transmembrane region" description="Helical" evidence="8">
    <location>
        <begin position="105"/>
        <end position="122"/>
    </location>
</feature>
<evidence type="ECO:0000256" key="5">
    <source>
        <dbReference type="ARBA" id="ARBA00022692"/>
    </source>
</evidence>
<reference evidence="9" key="1">
    <citation type="journal article" date="2014" name="Int. J. Syst. Evol. Microbiol.">
        <title>Complete genome sequence of Corynebacterium casei LMG S-19264T (=DSM 44701T), isolated from a smear-ripened cheese.</title>
        <authorList>
            <consortium name="US DOE Joint Genome Institute (JGI-PGF)"/>
            <person name="Walter F."/>
            <person name="Albersmeier A."/>
            <person name="Kalinowski J."/>
            <person name="Ruckert C."/>
        </authorList>
    </citation>
    <scope>NUCLEOTIDE SEQUENCE</scope>
    <source>
        <strain evidence="9">CGMCC 1.15493</strain>
    </source>
</reference>